<evidence type="ECO:0008006" key="4">
    <source>
        <dbReference type="Google" id="ProtNLM"/>
    </source>
</evidence>
<reference evidence="2 3" key="1">
    <citation type="journal article" date="2015" name="Nature">
        <title>rRNA introns, odd ribosomes, and small enigmatic genomes across a large radiation of phyla.</title>
        <authorList>
            <person name="Brown C.T."/>
            <person name="Hug L.A."/>
            <person name="Thomas B.C."/>
            <person name="Sharon I."/>
            <person name="Castelle C.J."/>
            <person name="Singh A."/>
            <person name="Wilkins M.J."/>
            <person name="Williams K.H."/>
            <person name="Banfield J.F."/>
        </authorList>
    </citation>
    <scope>NUCLEOTIDE SEQUENCE [LARGE SCALE GENOMIC DNA]</scope>
</reference>
<dbReference type="SUPFAM" id="SSF143011">
    <property type="entry name" value="RelE-like"/>
    <property type="match status" value="1"/>
</dbReference>
<dbReference type="Proteomes" id="UP000034543">
    <property type="component" value="Unassembled WGS sequence"/>
</dbReference>
<keyword evidence="1" id="KW-1277">Toxin-antitoxin system</keyword>
<dbReference type="Gene3D" id="3.30.2310.20">
    <property type="entry name" value="RelE-like"/>
    <property type="match status" value="1"/>
</dbReference>
<dbReference type="EMBL" id="LCFB01000027">
    <property type="protein sequence ID" value="KKS84097.1"/>
    <property type="molecule type" value="Genomic_DNA"/>
</dbReference>
<sequence>MHLRTLTVRLKMSSIKSKRIEFTNLFNKQRDSAPLDVKIAFRDALELFLEHPTHAALRNHTLAGKYAGVHSIDVTADWRALYRKESEQIIFVALGTHAELYG</sequence>
<dbReference type="InterPro" id="IPR007712">
    <property type="entry name" value="RelE/ParE_toxin"/>
</dbReference>
<evidence type="ECO:0000313" key="2">
    <source>
        <dbReference type="EMBL" id="KKS84097.1"/>
    </source>
</evidence>
<comment type="caution">
    <text evidence="2">The sequence shown here is derived from an EMBL/GenBank/DDBJ whole genome shotgun (WGS) entry which is preliminary data.</text>
</comment>
<evidence type="ECO:0000256" key="1">
    <source>
        <dbReference type="ARBA" id="ARBA00022649"/>
    </source>
</evidence>
<dbReference type="NCBIfam" id="TIGR02385">
    <property type="entry name" value="RelE_StbE"/>
    <property type="match status" value="1"/>
</dbReference>
<dbReference type="InterPro" id="IPR004386">
    <property type="entry name" value="Toxin_YafQ-like"/>
</dbReference>
<dbReference type="InterPro" id="IPR035093">
    <property type="entry name" value="RelE/ParE_toxin_dom_sf"/>
</dbReference>
<proteinExistence type="predicted"/>
<organism evidence="2 3">
    <name type="scientific">Candidatus Gottesmanbacteria bacterium GW2011_GWA1_43_11</name>
    <dbReference type="NCBI Taxonomy" id="1618436"/>
    <lineage>
        <taxon>Bacteria</taxon>
        <taxon>Candidatus Gottesmaniibacteriota</taxon>
    </lineage>
</organism>
<gene>
    <name evidence="2" type="ORF">UV59_C0027G0025</name>
</gene>
<dbReference type="AlphaFoldDB" id="A0A0G1CEZ6"/>
<accession>A0A0G1CEZ6</accession>
<dbReference type="Pfam" id="PF15738">
    <property type="entry name" value="YafQ_toxin"/>
    <property type="match status" value="1"/>
</dbReference>
<protein>
    <recommendedName>
        <fullName evidence="4">Plasmid stabilization system</fullName>
    </recommendedName>
</protein>
<dbReference type="STRING" id="1618436.UV59_C0027G0025"/>
<name>A0A0G1CEZ6_9BACT</name>
<evidence type="ECO:0000313" key="3">
    <source>
        <dbReference type="Proteomes" id="UP000034543"/>
    </source>
</evidence>